<keyword evidence="2 4" id="KW-0863">Zinc-finger</keyword>
<feature type="domain" description="MYND-type" evidence="5">
    <location>
        <begin position="89"/>
        <end position="127"/>
    </location>
</feature>
<keyword evidence="7" id="KW-1185">Reference proteome</keyword>
<evidence type="ECO:0000256" key="4">
    <source>
        <dbReference type="PROSITE-ProRule" id="PRU00134"/>
    </source>
</evidence>
<gene>
    <name evidence="6" type="ORF">JKP88DRAFT_218600</name>
</gene>
<dbReference type="SUPFAM" id="SSF144232">
    <property type="entry name" value="HIT/MYND zinc finger-like"/>
    <property type="match status" value="1"/>
</dbReference>
<reference evidence="6" key="1">
    <citation type="submission" date="2021-02" db="EMBL/GenBank/DDBJ databases">
        <title>First Annotated Genome of the Yellow-green Alga Tribonema minus.</title>
        <authorList>
            <person name="Mahan K.M."/>
        </authorList>
    </citation>
    <scope>NUCLEOTIDE SEQUENCE</scope>
    <source>
        <strain evidence="6">UTEX B ZZ1240</strain>
    </source>
</reference>
<keyword evidence="3" id="KW-0862">Zinc</keyword>
<protein>
    <recommendedName>
        <fullName evidence="5">MYND-type domain-containing protein</fullName>
    </recommendedName>
</protein>
<dbReference type="PROSITE" id="PS50865">
    <property type="entry name" value="ZF_MYND_2"/>
    <property type="match status" value="1"/>
</dbReference>
<name>A0A835ZBY0_9STRA</name>
<evidence type="ECO:0000256" key="3">
    <source>
        <dbReference type="ARBA" id="ARBA00022833"/>
    </source>
</evidence>
<evidence type="ECO:0000256" key="1">
    <source>
        <dbReference type="ARBA" id="ARBA00022723"/>
    </source>
</evidence>
<keyword evidence="1" id="KW-0479">Metal-binding</keyword>
<dbReference type="AlphaFoldDB" id="A0A835ZBY0"/>
<proteinExistence type="predicted"/>
<dbReference type="Gene3D" id="6.10.140.2220">
    <property type="match status" value="1"/>
</dbReference>
<sequence>MQAFSHELQLHTFGTLAIANLAACQLNKRRLLDAGAQDVCRASMIAFATSEEIQRFGGAALERLCGALEASSAADRASVATSQHFERLCSADGCDAAGTKKCGACKMVYYCSAECQSSHWPAHKRQCRNNRAAK</sequence>
<dbReference type="OrthoDB" id="496827at2759"/>
<dbReference type="GO" id="GO:0008270">
    <property type="term" value="F:zinc ion binding"/>
    <property type="evidence" value="ECO:0007669"/>
    <property type="project" value="UniProtKB-KW"/>
</dbReference>
<dbReference type="Proteomes" id="UP000664859">
    <property type="component" value="Unassembled WGS sequence"/>
</dbReference>
<dbReference type="InterPro" id="IPR002893">
    <property type="entry name" value="Znf_MYND"/>
</dbReference>
<dbReference type="Pfam" id="PF01753">
    <property type="entry name" value="zf-MYND"/>
    <property type="match status" value="1"/>
</dbReference>
<comment type="caution">
    <text evidence="6">The sequence shown here is derived from an EMBL/GenBank/DDBJ whole genome shotgun (WGS) entry which is preliminary data.</text>
</comment>
<evidence type="ECO:0000259" key="5">
    <source>
        <dbReference type="PROSITE" id="PS50865"/>
    </source>
</evidence>
<accession>A0A835ZBY0</accession>
<evidence type="ECO:0000313" key="6">
    <source>
        <dbReference type="EMBL" id="KAG5187399.1"/>
    </source>
</evidence>
<dbReference type="EMBL" id="JAFCMP010000090">
    <property type="protein sequence ID" value="KAG5187399.1"/>
    <property type="molecule type" value="Genomic_DNA"/>
</dbReference>
<organism evidence="6 7">
    <name type="scientific">Tribonema minus</name>
    <dbReference type="NCBI Taxonomy" id="303371"/>
    <lineage>
        <taxon>Eukaryota</taxon>
        <taxon>Sar</taxon>
        <taxon>Stramenopiles</taxon>
        <taxon>Ochrophyta</taxon>
        <taxon>PX clade</taxon>
        <taxon>Xanthophyceae</taxon>
        <taxon>Tribonematales</taxon>
        <taxon>Tribonemataceae</taxon>
        <taxon>Tribonema</taxon>
    </lineage>
</organism>
<evidence type="ECO:0000313" key="7">
    <source>
        <dbReference type="Proteomes" id="UP000664859"/>
    </source>
</evidence>
<evidence type="ECO:0000256" key="2">
    <source>
        <dbReference type="ARBA" id="ARBA00022771"/>
    </source>
</evidence>